<dbReference type="InterPro" id="IPR012338">
    <property type="entry name" value="Beta-lactam/transpept-like"/>
</dbReference>
<gene>
    <name evidence="3" type="ORF">DFR68_101288</name>
</gene>
<feature type="domain" description="Beta-lactamase-related" evidence="2">
    <location>
        <begin position="47"/>
        <end position="357"/>
    </location>
</feature>
<evidence type="ECO:0000259" key="2">
    <source>
        <dbReference type="Pfam" id="PF00144"/>
    </source>
</evidence>
<dbReference type="Pfam" id="PF00144">
    <property type="entry name" value="Beta-lactamase"/>
    <property type="match status" value="1"/>
</dbReference>
<evidence type="ECO:0000313" key="3">
    <source>
        <dbReference type="EMBL" id="RDI55455.1"/>
    </source>
</evidence>
<dbReference type="InterPro" id="IPR001466">
    <property type="entry name" value="Beta-lactam-related"/>
</dbReference>
<dbReference type="EMBL" id="QQAZ01000001">
    <property type="protein sequence ID" value="RDI55455.1"/>
    <property type="molecule type" value="Genomic_DNA"/>
</dbReference>
<sequence>MRSLLLLLGCVVLAVAGCSGDTGDPGPAPAARTAAVRGDLDELLRIGAVGAIATLTENGRTTTVAAGTADIRTGQPVSTDRPQHVRVGSVAKTFVAAIVLQLVDAGTIALDEPIDSYLPGLLTGDGVDGRAITVRQLLQHRSGLPELSEDPQIEEYRAAQSGRTFTPDEEIAIALRRPAKFAPGSRYEYTNTNFIVAAMLIERITGHSYTDELQARILTPLGLTGTYLPAAGELDLREPHPIGYSDIDGPHTDVTRIEPSVPWAAGALVSTGADLNRFFTALERGEVVPPAQLREMLDGVPMGSSLFQSGRYYGLGLMYGDLPCGVRYLGHDGGIDGFIAIAGATSDGRAVTISATGSVDEDGVDPLRMLGHALCP</sequence>
<dbReference type="RefSeq" id="WP_068023039.1">
    <property type="nucleotide sequence ID" value="NZ_QQAZ01000001.1"/>
</dbReference>
<dbReference type="SUPFAM" id="SSF56601">
    <property type="entry name" value="beta-lactamase/transpeptidase-like"/>
    <property type="match status" value="1"/>
</dbReference>
<dbReference type="STRING" id="1210089.GCA_001613165_04576"/>
<dbReference type="PANTHER" id="PTHR46825">
    <property type="entry name" value="D-ALANYL-D-ALANINE-CARBOXYPEPTIDASE/ENDOPEPTIDASE AMPH"/>
    <property type="match status" value="1"/>
</dbReference>
<proteinExistence type="predicted"/>
<reference evidence="3 4" key="1">
    <citation type="submission" date="2018-07" db="EMBL/GenBank/DDBJ databases">
        <title>Genomic Encyclopedia of Type Strains, Phase IV (KMG-IV): sequencing the most valuable type-strain genomes for metagenomic binning, comparative biology and taxonomic classification.</title>
        <authorList>
            <person name="Goeker M."/>
        </authorList>
    </citation>
    <scope>NUCLEOTIDE SEQUENCE [LARGE SCALE GENOMIC DNA]</scope>
    <source>
        <strain evidence="3 4">DSM 44952</strain>
    </source>
</reference>
<keyword evidence="3" id="KW-0645">Protease</keyword>
<keyword evidence="1" id="KW-0732">Signal</keyword>
<dbReference type="PANTHER" id="PTHR46825:SF7">
    <property type="entry name" value="D-ALANYL-D-ALANINE CARBOXYPEPTIDASE"/>
    <property type="match status" value="1"/>
</dbReference>
<comment type="caution">
    <text evidence="3">The sequence shown here is derived from an EMBL/GenBank/DDBJ whole genome shotgun (WGS) entry which is preliminary data.</text>
</comment>
<keyword evidence="3" id="KW-0121">Carboxypeptidase</keyword>
<name>A0A370HEJ9_9NOCA</name>
<evidence type="ECO:0000256" key="1">
    <source>
        <dbReference type="SAM" id="SignalP"/>
    </source>
</evidence>
<keyword evidence="3" id="KW-0378">Hydrolase</keyword>
<dbReference type="InterPro" id="IPR050491">
    <property type="entry name" value="AmpC-like"/>
</dbReference>
<dbReference type="GO" id="GO:0004180">
    <property type="term" value="F:carboxypeptidase activity"/>
    <property type="evidence" value="ECO:0007669"/>
    <property type="project" value="UniProtKB-KW"/>
</dbReference>
<evidence type="ECO:0000313" key="4">
    <source>
        <dbReference type="Proteomes" id="UP000255355"/>
    </source>
</evidence>
<feature type="signal peptide" evidence="1">
    <location>
        <begin position="1"/>
        <end position="16"/>
    </location>
</feature>
<dbReference type="Proteomes" id="UP000255355">
    <property type="component" value="Unassembled WGS sequence"/>
</dbReference>
<protein>
    <submittedName>
        <fullName evidence="3">D-alanyl-D-alanine carboxypeptidase</fullName>
    </submittedName>
</protein>
<organism evidence="3 4">
    <name type="scientific">Nocardia mexicana</name>
    <dbReference type="NCBI Taxonomy" id="279262"/>
    <lineage>
        <taxon>Bacteria</taxon>
        <taxon>Bacillati</taxon>
        <taxon>Actinomycetota</taxon>
        <taxon>Actinomycetes</taxon>
        <taxon>Mycobacteriales</taxon>
        <taxon>Nocardiaceae</taxon>
        <taxon>Nocardia</taxon>
    </lineage>
</organism>
<keyword evidence="4" id="KW-1185">Reference proteome</keyword>
<dbReference type="OrthoDB" id="3174977at2"/>
<feature type="chain" id="PRO_5039081652" evidence="1">
    <location>
        <begin position="17"/>
        <end position="376"/>
    </location>
</feature>
<dbReference type="AlphaFoldDB" id="A0A370HEJ9"/>
<dbReference type="PROSITE" id="PS51257">
    <property type="entry name" value="PROKAR_LIPOPROTEIN"/>
    <property type="match status" value="1"/>
</dbReference>
<dbReference type="Gene3D" id="3.40.710.10">
    <property type="entry name" value="DD-peptidase/beta-lactamase superfamily"/>
    <property type="match status" value="1"/>
</dbReference>
<accession>A0A370HEJ9</accession>